<accession>A0A2G3PS79</accession>
<dbReference type="Proteomes" id="UP000225108">
    <property type="component" value="Unassembled WGS sequence"/>
</dbReference>
<dbReference type="PANTHER" id="PTHR12001:SF85">
    <property type="entry name" value="SHORT CHAIN ISOPRENYL DIPHOSPHATE SYNTHASE"/>
    <property type="match status" value="1"/>
</dbReference>
<dbReference type="InterPro" id="IPR033749">
    <property type="entry name" value="Polyprenyl_synt_CS"/>
</dbReference>
<gene>
    <name evidence="8" type="ORF">CSW57_05375</name>
</gene>
<dbReference type="EMBL" id="PEBD01000004">
    <property type="protein sequence ID" value="PHV68621.1"/>
    <property type="molecule type" value="Genomic_DNA"/>
</dbReference>
<keyword evidence="5" id="KW-0479">Metal-binding</keyword>
<reference evidence="8 9" key="1">
    <citation type="submission" date="2017-10" db="EMBL/GenBank/DDBJ databases">
        <title>The draft genome sequence of Williamsia sp. BULT 1.1 isolated from the semi-arid grassland soils from South Africa.</title>
        <authorList>
            <person name="Kabwe M.H."/>
            <person name="Govender N."/>
            <person name="Mutseka Lunga P."/>
            <person name="Vikram S."/>
            <person name="Makhalanyane T.P."/>
        </authorList>
    </citation>
    <scope>NUCLEOTIDE SEQUENCE [LARGE SCALE GENOMIC DNA]</scope>
    <source>
        <strain evidence="8 9">BULT 1.1</strain>
    </source>
</reference>
<evidence type="ECO:0000256" key="4">
    <source>
        <dbReference type="ARBA" id="ARBA00022679"/>
    </source>
</evidence>
<dbReference type="GO" id="GO:0008299">
    <property type="term" value="P:isoprenoid biosynthetic process"/>
    <property type="evidence" value="ECO:0007669"/>
    <property type="project" value="InterPro"/>
</dbReference>
<protein>
    <submittedName>
        <fullName evidence="8">Polyprenyl synthetase</fullName>
    </submittedName>
</protein>
<sequence>MTSVDQHTEAPISNDLLQERSHEIVTAVNAVLTAHVSDHSAAMSDLSAEVTPLATAVTDSLDRGKRLRAQFCMWGSYGVTEGELAAGVAEMAAAIELFHFAALVHDDLMDNSDTRRGLPTMHRHFTAEHARQQRLGDGDEHGSAAAILVGDMCLSWSDDLSAMATDALDPRSRRAVRAIWSQMRDEAYAGQYLDMLSQTEAATSRRRADLILRLKSAKYTISHPLRLGGAIAGAGDTLLHLYDQIGLTAGEAFQLRDDLLGVFGDPQITGKPAIDDVREGKRTLLMAVAESRADNAQKDILRRSLGNPELTDADLEAVRSVLTETRADQAIETRIGELTSDAMEIVGALPVDTVTRQALTILIEKCVWRQA</sequence>
<keyword evidence="6" id="KW-0460">Magnesium</keyword>
<proteinExistence type="inferred from homology"/>
<dbReference type="CDD" id="cd00685">
    <property type="entry name" value="Trans_IPPS_HT"/>
    <property type="match status" value="1"/>
</dbReference>
<dbReference type="PANTHER" id="PTHR12001">
    <property type="entry name" value="GERANYLGERANYL PYROPHOSPHATE SYNTHASE"/>
    <property type="match status" value="1"/>
</dbReference>
<evidence type="ECO:0000256" key="1">
    <source>
        <dbReference type="ARBA" id="ARBA00001946"/>
    </source>
</evidence>
<evidence type="ECO:0000256" key="2">
    <source>
        <dbReference type="ARBA" id="ARBA00005128"/>
    </source>
</evidence>
<dbReference type="GO" id="GO:0046872">
    <property type="term" value="F:metal ion binding"/>
    <property type="evidence" value="ECO:0007669"/>
    <property type="project" value="UniProtKB-KW"/>
</dbReference>
<comment type="pathway">
    <text evidence="2">Isoprenoid biosynthesis.</text>
</comment>
<evidence type="ECO:0000313" key="9">
    <source>
        <dbReference type="Proteomes" id="UP000225108"/>
    </source>
</evidence>
<evidence type="ECO:0000256" key="5">
    <source>
        <dbReference type="ARBA" id="ARBA00022723"/>
    </source>
</evidence>
<evidence type="ECO:0000256" key="7">
    <source>
        <dbReference type="RuleBase" id="RU004466"/>
    </source>
</evidence>
<keyword evidence="4 7" id="KW-0808">Transferase</keyword>
<evidence type="ECO:0000256" key="6">
    <source>
        <dbReference type="ARBA" id="ARBA00022842"/>
    </source>
</evidence>
<dbReference type="SFLD" id="SFLDS00005">
    <property type="entry name" value="Isoprenoid_Synthase_Type_I"/>
    <property type="match status" value="1"/>
</dbReference>
<dbReference type="Pfam" id="PF00348">
    <property type="entry name" value="polyprenyl_synt"/>
    <property type="match status" value="1"/>
</dbReference>
<organism evidence="8 9">
    <name type="scientific">Williamsia marianensis</name>
    <dbReference type="NCBI Taxonomy" id="85044"/>
    <lineage>
        <taxon>Bacteria</taxon>
        <taxon>Bacillati</taxon>
        <taxon>Actinomycetota</taxon>
        <taxon>Actinomycetes</taxon>
        <taxon>Mycobacteriales</taxon>
        <taxon>Nocardiaceae</taxon>
        <taxon>Williamsia</taxon>
    </lineage>
</organism>
<dbReference type="GO" id="GO:0004659">
    <property type="term" value="F:prenyltransferase activity"/>
    <property type="evidence" value="ECO:0007669"/>
    <property type="project" value="InterPro"/>
</dbReference>
<dbReference type="SUPFAM" id="SSF48576">
    <property type="entry name" value="Terpenoid synthases"/>
    <property type="match status" value="1"/>
</dbReference>
<dbReference type="InterPro" id="IPR000092">
    <property type="entry name" value="Polyprenyl_synt"/>
</dbReference>
<dbReference type="PROSITE" id="PS00723">
    <property type="entry name" value="POLYPRENYL_SYNTHASE_1"/>
    <property type="match status" value="1"/>
</dbReference>
<dbReference type="AlphaFoldDB" id="A0A2G3PS79"/>
<evidence type="ECO:0000256" key="3">
    <source>
        <dbReference type="ARBA" id="ARBA00006706"/>
    </source>
</evidence>
<evidence type="ECO:0000313" key="8">
    <source>
        <dbReference type="EMBL" id="PHV68621.1"/>
    </source>
</evidence>
<dbReference type="RefSeq" id="WP_099381737.1">
    <property type="nucleotide sequence ID" value="NZ_PEBD01000004.1"/>
</dbReference>
<comment type="caution">
    <text evidence="8">The sequence shown here is derived from an EMBL/GenBank/DDBJ whole genome shotgun (WGS) entry which is preliminary data.</text>
</comment>
<dbReference type="InterPro" id="IPR008949">
    <property type="entry name" value="Isoprenoid_synthase_dom_sf"/>
</dbReference>
<comment type="similarity">
    <text evidence="3 7">Belongs to the FPP/GGPP synthase family.</text>
</comment>
<name>A0A2G3PS79_WILMA</name>
<dbReference type="Gene3D" id="1.10.600.10">
    <property type="entry name" value="Farnesyl Diphosphate Synthase"/>
    <property type="match status" value="1"/>
</dbReference>
<comment type="cofactor">
    <cofactor evidence="1">
        <name>Mg(2+)</name>
        <dbReference type="ChEBI" id="CHEBI:18420"/>
    </cofactor>
</comment>